<proteinExistence type="inferred from homology"/>
<keyword evidence="4" id="KW-0029">Amino-acid transport</keyword>
<dbReference type="RefSeq" id="WP_211457254.1">
    <property type="nucleotide sequence ID" value="NZ_JAANES010000002.1"/>
</dbReference>
<evidence type="ECO:0000256" key="1">
    <source>
        <dbReference type="ARBA" id="ARBA00010062"/>
    </source>
</evidence>
<dbReference type="PANTHER" id="PTHR47235:SF1">
    <property type="entry name" value="BLR6548 PROTEIN"/>
    <property type="match status" value="1"/>
</dbReference>
<feature type="domain" description="Leucine-binding protein" evidence="5">
    <location>
        <begin position="38"/>
        <end position="370"/>
    </location>
</feature>
<name>A0ABS5LST3_9BURK</name>
<evidence type="ECO:0000256" key="3">
    <source>
        <dbReference type="ARBA" id="ARBA00022729"/>
    </source>
</evidence>
<dbReference type="EMBL" id="JAANES010000002">
    <property type="protein sequence ID" value="MBS3019560.1"/>
    <property type="molecule type" value="Genomic_DNA"/>
</dbReference>
<comment type="caution">
    <text evidence="6">The sequence shown here is derived from an EMBL/GenBank/DDBJ whole genome shotgun (WGS) entry which is preliminary data.</text>
</comment>
<keyword evidence="3" id="KW-0732">Signal</keyword>
<dbReference type="SUPFAM" id="SSF53822">
    <property type="entry name" value="Periplasmic binding protein-like I"/>
    <property type="match status" value="1"/>
</dbReference>
<dbReference type="PANTHER" id="PTHR47235">
    <property type="entry name" value="BLR6548 PROTEIN"/>
    <property type="match status" value="1"/>
</dbReference>
<evidence type="ECO:0000256" key="4">
    <source>
        <dbReference type="ARBA" id="ARBA00022970"/>
    </source>
</evidence>
<dbReference type="CDD" id="cd19978">
    <property type="entry name" value="PBP1_ABC_ligand_binding-like"/>
    <property type="match status" value="1"/>
</dbReference>
<dbReference type="PRINTS" id="PR00337">
    <property type="entry name" value="LEUILEVALBP"/>
</dbReference>
<evidence type="ECO:0000256" key="2">
    <source>
        <dbReference type="ARBA" id="ARBA00022448"/>
    </source>
</evidence>
<dbReference type="InterPro" id="IPR019546">
    <property type="entry name" value="TAT_signal_bac_arc"/>
</dbReference>
<gene>
    <name evidence="6" type="ORF">DJFAAGMI_02305</name>
</gene>
<comment type="similarity">
    <text evidence="1">Belongs to the leucine-binding protein family.</text>
</comment>
<dbReference type="InterPro" id="IPR028082">
    <property type="entry name" value="Peripla_BP_I"/>
</dbReference>
<protein>
    <recommendedName>
        <fullName evidence="5">Leucine-binding protein domain-containing protein</fullName>
    </recommendedName>
</protein>
<evidence type="ECO:0000259" key="5">
    <source>
        <dbReference type="Pfam" id="PF13458"/>
    </source>
</evidence>
<accession>A0ABS5LST3</accession>
<evidence type="ECO:0000313" key="6">
    <source>
        <dbReference type="EMBL" id="MBS3019560.1"/>
    </source>
</evidence>
<dbReference type="InterPro" id="IPR006311">
    <property type="entry name" value="TAT_signal"/>
</dbReference>
<sequence length="387" mass="40480">MQDKRVEWSRRQFMNAAAAAAAAGGLTGAGYAQDAGGPIVLGQSCALSGPSAQLGTQFAQGAKLYFDQLNAQGGIGRRQVELRTLDDGYEPERCVSNTQKFIADDVMALFGYLGTPTSMAALPLLQKARLPLIAPMTGAAGLRETKLAQTVFNLRASYADETALMVRQLVSLGLQKIAVFHQNDAYGQSGLEGVTQALQSHGLKPVGAATVERNSRDVAKAVKTLVPLGADVIVQVGTYAASAAFVRAARQAGYGGQFYNVSFVGTSALAQALGKEAEGVVVTQVVPSPFKTSHPLAREFQAALQKSGASLQPDYSSMEGYLAARVAGEALKSAAAAGRLQRDGLVAALEAMNGQQVAGFPIAFRPQAGKPRFVELSMLTGDGKVRV</sequence>
<dbReference type="Gene3D" id="3.40.50.2300">
    <property type="match status" value="2"/>
</dbReference>
<keyword evidence="2" id="KW-0813">Transport</keyword>
<keyword evidence="7" id="KW-1185">Reference proteome</keyword>
<dbReference type="Proteomes" id="UP001647436">
    <property type="component" value="Unassembled WGS sequence"/>
</dbReference>
<dbReference type="InterPro" id="IPR000709">
    <property type="entry name" value="Leu_Ile_Val-bd"/>
</dbReference>
<reference evidence="6 7" key="1">
    <citation type="submission" date="2020-03" db="EMBL/GenBank/DDBJ databases">
        <title>The role of nitrogen metabolism on polyethylene biodegradation.</title>
        <authorList>
            <person name="Peixoto J."/>
            <person name="Vizzotto C.S."/>
            <person name="Ramos A."/>
            <person name="Alves G."/>
            <person name="Steindorff A."/>
            <person name="Kruger R."/>
        </authorList>
    </citation>
    <scope>NUCLEOTIDE SEQUENCE [LARGE SCALE GENOMIC DNA]</scope>
    <source>
        <strain evidence="6 7">PE63</strain>
    </source>
</reference>
<organism evidence="6 7">
    <name type="scientific">Comamonas brasiliensis</name>
    <dbReference type="NCBI Taxonomy" id="1812482"/>
    <lineage>
        <taxon>Bacteria</taxon>
        <taxon>Pseudomonadati</taxon>
        <taxon>Pseudomonadota</taxon>
        <taxon>Betaproteobacteria</taxon>
        <taxon>Burkholderiales</taxon>
        <taxon>Comamonadaceae</taxon>
        <taxon>Comamonas</taxon>
    </lineage>
</organism>
<dbReference type="Pfam" id="PF13458">
    <property type="entry name" value="Peripla_BP_6"/>
    <property type="match status" value="1"/>
</dbReference>
<evidence type="ECO:0000313" key="7">
    <source>
        <dbReference type="Proteomes" id="UP001647436"/>
    </source>
</evidence>
<dbReference type="NCBIfam" id="TIGR01409">
    <property type="entry name" value="TAT_signal_seq"/>
    <property type="match status" value="1"/>
</dbReference>
<dbReference type="InterPro" id="IPR028081">
    <property type="entry name" value="Leu-bd"/>
</dbReference>
<dbReference type="PROSITE" id="PS51318">
    <property type="entry name" value="TAT"/>
    <property type="match status" value="1"/>
</dbReference>